<keyword evidence="4" id="KW-0408">Iron</keyword>
<dbReference type="Proteomes" id="UP001143981">
    <property type="component" value="Unassembled WGS sequence"/>
</dbReference>
<dbReference type="InterPro" id="IPR019257">
    <property type="entry name" value="MeTrfase_dom"/>
</dbReference>
<dbReference type="Pfam" id="PF10017">
    <property type="entry name" value="Methyltransf_33"/>
    <property type="match status" value="1"/>
</dbReference>
<dbReference type="Gene3D" id="3.40.50.150">
    <property type="entry name" value="Vaccinia Virus protein VP39"/>
    <property type="match status" value="1"/>
</dbReference>
<feature type="domain" description="Sulfatase-modifying factor enzyme-like" evidence="6">
    <location>
        <begin position="642"/>
        <end position="936"/>
    </location>
</feature>
<dbReference type="Pfam" id="PF03781">
    <property type="entry name" value="FGE-sulfatase"/>
    <property type="match status" value="1"/>
</dbReference>
<comment type="caution">
    <text evidence="9">The sequence shown here is derived from an EMBL/GenBank/DDBJ whole genome shotgun (WGS) entry which is preliminary data.</text>
</comment>
<dbReference type="EMBL" id="JANBOI010000148">
    <property type="protein sequence ID" value="KAJ1733316.1"/>
    <property type="molecule type" value="Genomic_DNA"/>
</dbReference>
<dbReference type="PANTHER" id="PTHR43397:SF1">
    <property type="entry name" value="ERGOTHIONEINE BIOSYNTHESIS PROTEIN 1"/>
    <property type="match status" value="1"/>
</dbReference>
<comment type="pathway">
    <text evidence="5">Amino-acid biosynthesis; ergothioneine biosynthesis.</text>
</comment>
<organism evidence="9 10">
    <name type="scientific">Coemansia biformis</name>
    <dbReference type="NCBI Taxonomy" id="1286918"/>
    <lineage>
        <taxon>Eukaryota</taxon>
        <taxon>Fungi</taxon>
        <taxon>Fungi incertae sedis</taxon>
        <taxon>Zoopagomycota</taxon>
        <taxon>Kickxellomycotina</taxon>
        <taxon>Kickxellomycetes</taxon>
        <taxon>Kickxellales</taxon>
        <taxon>Kickxellaceae</taxon>
        <taxon>Coemansia</taxon>
    </lineage>
</organism>
<evidence type="ECO:0000256" key="5">
    <source>
        <dbReference type="ARBA" id="ARBA00037882"/>
    </source>
</evidence>
<dbReference type="GO" id="GO:0032259">
    <property type="term" value="P:methylation"/>
    <property type="evidence" value="ECO:0007669"/>
    <property type="project" value="UniProtKB-KW"/>
</dbReference>
<sequence>MGAAALVDMPGPSCHYRFVDHRLAPPGTSPQGLPPIIREIVSGLAVPRKLPGRSPARFRSLPLVLLYDDVGLDLFDRLTYLPEYYLTNCEIDILQSHSNDIVAEIPDGSDVIELGCGSLRKTEILLDALNRQRSGVTYYAIDVMPGPLHASMSKLSSRFTNVSFVALCGTYDQVLPRLRESSRRKTVLWLGSSIGNYHADEAIGFLRQLSSSMMSPGDAVIIGMDRQKDRQVILDAYHDSQGLTTEFELNILVHINAIIGEYVQRQRRVCSAPSDDTAAAVFDKDKFTYVSTYDEGIGRHDIFLEAREDVRVCWPREVATQIADGRGTSSECDVVIKCGERIYIESAYKYSDSAAEVLAQRAGLGLSTTWTDSRGYFMLSLFCKPRASMVARPTTSFTSLTSLDKWSAPTQCANRLLEQPPPSAARGQPSTIPSIDEWRHLWAVWDMLTCHVVPWDQLGARPIGLRHPLIFYLGHIPAFADIHMAAAESSPLTAPAVFAQWFERGIDPNMEDPTKCHDHSAVPDKWPAVSEIVAYRSRVCARISAWVDGYEQCGRTVSYDAARHIWMAFEHEAEHIETFLYMVLQMSPTNIRPPIAASIARKARQLPRESWISYAGSSKVVLGMQHDNESALGGKPLPDGHTFGWDNESPSTTVAVGPFRLRTQPVTNGEYLIFLERLGRSPDAASRLPLLVPQSWVPLISGSERQAPADADAAAGTGALASDYGVRTLVGTPSIADTEAALWPVTVSLAQAEAYAEWHGKRLPAEAEWTHAARTYHLARALTIYAGGPSFSDTTRVDDHLDDLLAGRDAAVSEHPYDPFIPDDANVGLAHWHPQPVTDTQAAPGQPGQMPAATFVGSAWEWTTTPFHPYPGFCASPMYPGYSSDFFDPPEARGRDSTHHVLKGGSYATHPRLARRQTFRNWYQRGYPFVLATFRLCEDAE</sequence>
<dbReference type="PANTHER" id="PTHR43397">
    <property type="entry name" value="ERGOTHIONEINE BIOSYNTHESIS PROTEIN 1"/>
    <property type="match status" value="1"/>
</dbReference>
<evidence type="ECO:0000256" key="2">
    <source>
        <dbReference type="ARBA" id="ARBA00022679"/>
    </source>
</evidence>
<dbReference type="NCBIfam" id="TIGR03439">
    <property type="entry name" value="methyl_EasF"/>
    <property type="match status" value="1"/>
</dbReference>
<dbReference type="InterPro" id="IPR029063">
    <property type="entry name" value="SAM-dependent_MTases_sf"/>
</dbReference>
<keyword evidence="3" id="KW-0560">Oxidoreductase</keyword>
<evidence type="ECO:0000256" key="3">
    <source>
        <dbReference type="ARBA" id="ARBA00023002"/>
    </source>
</evidence>
<keyword evidence="2" id="KW-0808">Transferase</keyword>
<protein>
    <submittedName>
        <fullName evidence="9">Uncharacterized protein</fullName>
    </submittedName>
</protein>
<keyword evidence="10" id="KW-1185">Reference proteome</keyword>
<reference evidence="9" key="1">
    <citation type="submission" date="2022-07" db="EMBL/GenBank/DDBJ databases">
        <title>Phylogenomic reconstructions and comparative analyses of Kickxellomycotina fungi.</title>
        <authorList>
            <person name="Reynolds N.K."/>
            <person name="Stajich J.E."/>
            <person name="Barry K."/>
            <person name="Grigoriev I.V."/>
            <person name="Crous P."/>
            <person name="Smith M.E."/>
        </authorList>
    </citation>
    <scope>NUCLEOTIDE SEQUENCE</scope>
    <source>
        <strain evidence="9">BCRC 34381</strain>
    </source>
</reference>
<dbReference type="AlphaFoldDB" id="A0A9W8CXX8"/>
<dbReference type="InterPro" id="IPR024775">
    <property type="entry name" value="DinB-like"/>
</dbReference>
<accession>A0A9W8CXX8</accession>
<evidence type="ECO:0000259" key="8">
    <source>
        <dbReference type="Pfam" id="PF12867"/>
    </source>
</evidence>
<evidence type="ECO:0000313" key="10">
    <source>
        <dbReference type="Proteomes" id="UP001143981"/>
    </source>
</evidence>
<dbReference type="SUPFAM" id="SSF56436">
    <property type="entry name" value="C-type lectin-like"/>
    <property type="match status" value="1"/>
</dbReference>
<evidence type="ECO:0000259" key="7">
    <source>
        <dbReference type="Pfam" id="PF10017"/>
    </source>
</evidence>
<evidence type="ECO:0000256" key="1">
    <source>
        <dbReference type="ARBA" id="ARBA00022603"/>
    </source>
</evidence>
<dbReference type="InterPro" id="IPR042095">
    <property type="entry name" value="SUMF_sf"/>
</dbReference>
<evidence type="ECO:0000256" key="4">
    <source>
        <dbReference type="ARBA" id="ARBA00023004"/>
    </source>
</evidence>
<gene>
    <name evidence="9" type="ORF">LPJ61_001617</name>
</gene>
<dbReference type="InterPro" id="IPR005532">
    <property type="entry name" value="SUMF_dom"/>
</dbReference>
<feature type="domain" description="Histidine-specific methyltransferase SAM-dependent" evidence="7">
    <location>
        <begin position="55"/>
        <end position="382"/>
    </location>
</feature>
<name>A0A9W8CXX8_9FUNG</name>
<proteinExistence type="predicted"/>
<feature type="domain" description="DinB-like" evidence="8">
    <location>
        <begin position="452"/>
        <end position="578"/>
    </location>
</feature>
<evidence type="ECO:0000259" key="6">
    <source>
        <dbReference type="Pfam" id="PF03781"/>
    </source>
</evidence>
<dbReference type="InterPro" id="IPR051128">
    <property type="entry name" value="EgtD_Methyltrsf_superfamily"/>
</dbReference>
<dbReference type="Pfam" id="PF12867">
    <property type="entry name" value="DinB_2"/>
    <property type="match status" value="1"/>
</dbReference>
<evidence type="ECO:0000313" key="9">
    <source>
        <dbReference type="EMBL" id="KAJ1733316.1"/>
    </source>
</evidence>
<dbReference type="Gene3D" id="3.90.1580.10">
    <property type="entry name" value="paralog of FGE (formylglycine-generating enzyme)"/>
    <property type="match status" value="1"/>
</dbReference>
<dbReference type="InterPro" id="IPR016187">
    <property type="entry name" value="CTDL_fold"/>
</dbReference>
<dbReference type="InterPro" id="IPR017805">
    <property type="entry name" value="SAM_MeTrfase_EasF-type_put"/>
</dbReference>
<keyword evidence="1" id="KW-0489">Methyltransferase</keyword>
<dbReference type="OrthoDB" id="659at2759"/>
<dbReference type="GO" id="GO:0008168">
    <property type="term" value="F:methyltransferase activity"/>
    <property type="evidence" value="ECO:0007669"/>
    <property type="project" value="UniProtKB-KW"/>
</dbReference>